<dbReference type="EMBL" id="CP148033">
    <property type="protein sequence ID" value="WXK95009.1"/>
    <property type="molecule type" value="Genomic_DNA"/>
</dbReference>
<keyword evidence="4" id="KW-1185">Reference proteome</keyword>
<evidence type="ECO:0000256" key="1">
    <source>
        <dbReference type="SAM" id="MobiDB-lite"/>
    </source>
</evidence>
<dbReference type="RefSeq" id="WP_406638302.1">
    <property type="nucleotide sequence ID" value="NZ_CP148033.1"/>
</dbReference>
<keyword evidence="2" id="KW-0472">Membrane</keyword>
<evidence type="ECO:0000256" key="2">
    <source>
        <dbReference type="SAM" id="Phobius"/>
    </source>
</evidence>
<accession>A0ABZ2R9A0</accession>
<proteinExistence type="predicted"/>
<keyword evidence="2" id="KW-1133">Transmembrane helix</keyword>
<organism evidence="3 4">
    <name type="scientific">Pseudarthrobacter quantipunctorum</name>
    <dbReference type="NCBI Taxonomy" id="3128980"/>
    <lineage>
        <taxon>Bacteria</taxon>
        <taxon>Bacillati</taxon>
        <taxon>Actinomycetota</taxon>
        <taxon>Actinomycetes</taxon>
        <taxon>Micrococcales</taxon>
        <taxon>Micrococcaceae</taxon>
        <taxon>Pseudarthrobacter</taxon>
    </lineage>
</organism>
<evidence type="ECO:0000313" key="4">
    <source>
        <dbReference type="Proteomes" id="UP001623384"/>
    </source>
</evidence>
<reference evidence="3 4" key="1">
    <citation type="submission" date="2024-03" db="EMBL/GenBank/DDBJ databases">
        <title>Rhodococcus navarretei sp. nov. and Pseudarthrobacter quantumdoti sp. nov., two new species with the ability to biosynthesize Quantum Dots isolated from soil samples at Union Glacier, Antarctica.</title>
        <authorList>
            <person name="Vargas M."/>
        </authorList>
    </citation>
    <scope>NUCLEOTIDE SEQUENCE [LARGE SCALE GENOMIC DNA]</scope>
    <source>
        <strain evidence="3 4">RC-2-3</strain>
    </source>
</reference>
<feature type="region of interest" description="Disordered" evidence="1">
    <location>
        <begin position="1"/>
        <end position="39"/>
    </location>
</feature>
<protein>
    <submittedName>
        <fullName evidence="3">Uncharacterized protein</fullName>
    </submittedName>
</protein>
<feature type="transmembrane region" description="Helical" evidence="2">
    <location>
        <begin position="42"/>
        <end position="63"/>
    </location>
</feature>
<keyword evidence="2" id="KW-0812">Transmembrane</keyword>
<feature type="transmembrane region" description="Helical" evidence="2">
    <location>
        <begin position="75"/>
        <end position="94"/>
    </location>
</feature>
<sequence>MIKSIDPLAGEAYGQVHDSKTEQGRRQCGGTRKVKDPMRQRNFPSAGGLCVGGLILAISLIAQAGDPASATVRDFLITLSAVFTGANAVGLLELRRRQDVPDVLNKKPT</sequence>
<name>A0ABZ2R9A0_9MICC</name>
<evidence type="ECO:0000313" key="3">
    <source>
        <dbReference type="EMBL" id="WXK95009.1"/>
    </source>
</evidence>
<dbReference type="Proteomes" id="UP001623384">
    <property type="component" value="Chromosome"/>
</dbReference>
<gene>
    <name evidence="3" type="ORF">WHH00_09480</name>
</gene>